<keyword evidence="1" id="KW-1133">Transmembrane helix</keyword>
<dbReference type="EMBL" id="MN740937">
    <property type="protein sequence ID" value="QHU18717.1"/>
    <property type="molecule type" value="Genomic_DNA"/>
</dbReference>
<reference evidence="2" key="1">
    <citation type="journal article" date="2020" name="Nature">
        <title>Giant virus diversity and host interactions through global metagenomics.</title>
        <authorList>
            <person name="Schulz F."/>
            <person name="Roux S."/>
            <person name="Paez-Espino D."/>
            <person name="Jungbluth S."/>
            <person name="Walsh D.A."/>
            <person name="Denef V.J."/>
            <person name="McMahon K.D."/>
            <person name="Konstantinidis K.T."/>
            <person name="Eloe-Fadrosh E.A."/>
            <person name="Kyrpides N.C."/>
            <person name="Woyke T."/>
        </authorList>
    </citation>
    <scope>NUCLEOTIDE SEQUENCE</scope>
    <source>
        <strain evidence="2">GVMAG-S-3300013006-158</strain>
    </source>
</reference>
<protein>
    <recommendedName>
        <fullName evidence="3">PI-PLC Y-box domain-containing protein</fullName>
    </recommendedName>
</protein>
<organism evidence="2">
    <name type="scientific">viral metagenome</name>
    <dbReference type="NCBI Taxonomy" id="1070528"/>
    <lineage>
        <taxon>unclassified sequences</taxon>
        <taxon>metagenomes</taxon>
        <taxon>organismal metagenomes</taxon>
    </lineage>
</organism>
<evidence type="ECO:0008006" key="3">
    <source>
        <dbReference type="Google" id="ProtNLM"/>
    </source>
</evidence>
<keyword evidence="1" id="KW-0812">Transmembrane</keyword>
<name>A0A6C0KPQ7_9ZZZZ</name>
<proteinExistence type="predicted"/>
<evidence type="ECO:0000313" key="2">
    <source>
        <dbReference type="EMBL" id="QHU18717.1"/>
    </source>
</evidence>
<dbReference type="AlphaFoldDB" id="A0A6C0KPQ7"/>
<accession>A0A6C0KPQ7</accession>
<feature type="transmembrane region" description="Helical" evidence="1">
    <location>
        <begin position="6"/>
        <end position="22"/>
    </location>
</feature>
<keyword evidence="1" id="KW-0472">Membrane</keyword>
<sequence>MTHPVLFLVIIVVIALFVITLYRGTVEGMTNPSDFESDSEYKQQIRMLSERFGEVSGSGTTKNVSNPTAKRPVTDVLSKTNMKPSDQCLVNFYGLGTRFAGYIGPMENGYFDPDNAVQFAVRAGSRVFVLEIDYLDDCKEQNSYFPQIVVRDANGRLMIRPNSNKPFCNSPSSSNIRTLSEKIAFYAFSSSAQNATDPIIIVLYFVRQPPGSYKSKTVLDYYSNVAKALAPFQSRLVTNEIFGGSFYRQKQQDRLLINKITDYNDRVLIFSNANTNGFREVNVYKPEEDLDYLVNLRLSYTQTKLGVTENNSGSIFGILQTAEDYMTIPADRTEEAVDNTKLRWTICLSRDPSQPVTKEVYDKITSTYGVNCVPIQLFDINNSFMFTDKTFKTYSFMPKPEPLRYTKPGVVIPGEANPSMNANQGKLISPTI</sequence>
<evidence type="ECO:0000256" key="1">
    <source>
        <dbReference type="SAM" id="Phobius"/>
    </source>
</evidence>